<accession>A0A2T6ZDJ9</accession>
<reference evidence="1 2" key="1">
    <citation type="submission" date="2017-04" db="EMBL/GenBank/DDBJ databases">
        <title>Draft genome sequence of Tuber borchii Vittad., a whitish edible truffle.</title>
        <authorList>
            <consortium name="DOE Joint Genome Institute"/>
            <person name="Murat C."/>
            <person name="Kuo A."/>
            <person name="Barry K.W."/>
            <person name="Clum A."/>
            <person name="Dockter R.B."/>
            <person name="Fauchery L."/>
            <person name="Iotti M."/>
            <person name="Kohler A."/>
            <person name="Labutti K."/>
            <person name="Lindquist E.A."/>
            <person name="Lipzen A."/>
            <person name="Ohm R.A."/>
            <person name="Wang M."/>
            <person name="Grigoriev I.V."/>
            <person name="Zambonelli A."/>
            <person name="Martin F.M."/>
        </authorList>
    </citation>
    <scope>NUCLEOTIDE SEQUENCE [LARGE SCALE GENOMIC DNA]</scope>
    <source>
        <strain evidence="1 2">Tbo3840</strain>
    </source>
</reference>
<proteinExistence type="predicted"/>
<name>A0A2T6ZDJ9_TUBBO</name>
<keyword evidence="2" id="KW-1185">Reference proteome</keyword>
<comment type="caution">
    <text evidence="1">The sequence shown here is derived from an EMBL/GenBank/DDBJ whole genome shotgun (WGS) entry which is preliminary data.</text>
</comment>
<gene>
    <name evidence="1" type="ORF">B9Z19DRAFT_1134983</name>
</gene>
<sequence length="270" mass="31754">MSDYRISVLNEKWTERLQEHNAVWSKRLEELDAMWSKRLKEADALHLKSSVELDAMWSKRFQEAVSLRVKSFAELDAIWSKRFQEADSLRLKSSTELETMRFDRSQKQWRENERLVRENQELNDRIASEGKKNIQLKQILNIRGALRNIVDQAKLVESISPTAGTQEGLDELSKREEFTTILEKQVEARGLTVERVMASFHGLDSVVSKLLRFNPDFAVTIPYADFRDEERAALAILFELQAEWPKSIWFNEEEAPEIKDKYPDYEYYSE</sequence>
<dbReference type="EMBL" id="NESQ01000368">
    <property type="protein sequence ID" value="PUU73562.1"/>
    <property type="molecule type" value="Genomic_DNA"/>
</dbReference>
<evidence type="ECO:0000313" key="1">
    <source>
        <dbReference type="EMBL" id="PUU73562.1"/>
    </source>
</evidence>
<evidence type="ECO:0000313" key="2">
    <source>
        <dbReference type="Proteomes" id="UP000244722"/>
    </source>
</evidence>
<organism evidence="1 2">
    <name type="scientific">Tuber borchii</name>
    <name type="common">White truffle</name>
    <dbReference type="NCBI Taxonomy" id="42251"/>
    <lineage>
        <taxon>Eukaryota</taxon>
        <taxon>Fungi</taxon>
        <taxon>Dikarya</taxon>
        <taxon>Ascomycota</taxon>
        <taxon>Pezizomycotina</taxon>
        <taxon>Pezizomycetes</taxon>
        <taxon>Pezizales</taxon>
        <taxon>Tuberaceae</taxon>
        <taxon>Tuber</taxon>
    </lineage>
</organism>
<dbReference type="Proteomes" id="UP000244722">
    <property type="component" value="Unassembled WGS sequence"/>
</dbReference>
<dbReference type="AlphaFoldDB" id="A0A2T6ZDJ9"/>
<protein>
    <submittedName>
        <fullName evidence="1">Uncharacterized protein</fullName>
    </submittedName>
</protein>